<dbReference type="InterPro" id="IPR027417">
    <property type="entry name" value="P-loop_NTPase"/>
</dbReference>
<dbReference type="RefSeq" id="WP_149683202.1">
    <property type="nucleotide sequence ID" value="NZ_FNBI01000008.1"/>
</dbReference>
<dbReference type="EMBL" id="WSUT01000005">
    <property type="protein sequence ID" value="MWC44846.1"/>
    <property type="molecule type" value="Genomic_DNA"/>
</dbReference>
<evidence type="ECO:0000313" key="1">
    <source>
        <dbReference type="EMBL" id="MWC44846.1"/>
    </source>
</evidence>
<dbReference type="EMBL" id="FNBI01000008">
    <property type="protein sequence ID" value="SDF94848.1"/>
    <property type="molecule type" value="Genomic_DNA"/>
</dbReference>
<evidence type="ECO:0000313" key="3">
    <source>
        <dbReference type="Proteomes" id="UP000323502"/>
    </source>
</evidence>
<accession>A0A1G7Q8Q8</accession>
<dbReference type="Proteomes" id="UP000323502">
    <property type="component" value="Unassembled WGS sequence"/>
</dbReference>
<dbReference type="Proteomes" id="UP000436801">
    <property type="component" value="Unassembled WGS sequence"/>
</dbReference>
<name>A0A1G7Q8Q8_9SPHN</name>
<dbReference type="OrthoDB" id="7463259at2"/>
<reference evidence="1 4" key="2">
    <citation type="submission" date="2019-12" db="EMBL/GenBank/DDBJ databases">
        <authorList>
            <person name="Zheng J."/>
        </authorList>
    </citation>
    <scope>NUCLEOTIDE SEQUENCE [LARGE SCALE GENOMIC DNA]</scope>
    <source>
        <strain evidence="1 4">DSM 27347</strain>
    </source>
</reference>
<organism evidence="2 3">
    <name type="scientific">Sphingomonas carotinifaciens</name>
    <dbReference type="NCBI Taxonomy" id="1166323"/>
    <lineage>
        <taxon>Bacteria</taxon>
        <taxon>Pseudomonadati</taxon>
        <taxon>Pseudomonadota</taxon>
        <taxon>Alphaproteobacteria</taxon>
        <taxon>Sphingomonadales</taxon>
        <taxon>Sphingomonadaceae</taxon>
        <taxon>Sphingomonas</taxon>
    </lineage>
</organism>
<gene>
    <name evidence="1" type="ORF">GQR91_14575</name>
    <name evidence="2" type="ORF">SAMN05216557_1088</name>
</gene>
<dbReference type="SUPFAM" id="SSF52540">
    <property type="entry name" value="P-loop containing nucleoside triphosphate hydrolases"/>
    <property type="match status" value="1"/>
</dbReference>
<sequence>MRIRSSEHRVLVADRVEANENEPRRTQPDVVLAPEDARLSSYARAAYDPDDPVARMARSLRLSIAASTRADAMPVRSVAILGIGAPFEASVVAANLAISYAQAATPTVLVDANLASPAQHALLGMPQTAGLAAALAGDDDARSLVEPSAVRNLSVLVAGRSGPDAAVLLDGERFHRRAMPLLDSFGMMVVDVGMTHNDPPTLCEAVDAAILIVRRGSTPVEAIRHVADRLGEMRTALVGTLLAT</sequence>
<evidence type="ECO:0000313" key="4">
    <source>
        <dbReference type="Proteomes" id="UP000436801"/>
    </source>
</evidence>
<dbReference type="AlphaFoldDB" id="A0A1G7Q8Q8"/>
<protein>
    <submittedName>
        <fullName evidence="2">Chromosome partitioning ATPase, Mrp family, contains Fe-S cluster</fullName>
    </submittedName>
</protein>
<evidence type="ECO:0000313" key="2">
    <source>
        <dbReference type="EMBL" id="SDF94848.1"/>
    </source>
</evidence>
<proteinExistence type="predicted"/>
<keyword evidence="3" id="KW-1185">Reference proteome</keyword>
<dbReference type="Gene3D" id="3.40.50.300">
    <property type="entry name" value="P-loop containing nucleotide triphosphate hydrolases"/>
    <property type="match status" value="1"/>
</dbReference>
<reference evidence="2 3" key="1">
    <citation type="submission" date="2016-10" db="EMBL/GenBank/DDBJ databases">
        <authorList>
            <person name="Varghese N."/>
            <person name="Submissions S."/>
        </authorList>
    </citation>
    <scope>NUCLEOTIDE SEQUENCE [LARGE SCALE GENOMIC DNA]</scope>
    <source>
        <strain evidence="2 3">S7-754</strain>
    </source>
</reference>